<proteinExistence type="predicted"/>
<dbReference type="EMBL" id="CAACVG010008368">
    <property type="protein sequence ID" value="VEN49479.1"/>
    <property type="molecule type" value="Genomic_DNA"/>
</dbReference>
<feature type="compositionally biased region" description="Basic and acidic residues" evidence="1">
    <location>
        <begin position="193"/>
        <end position="205"/>
    </location>
</feature>
<evidence type="ECO:0000313" key="2">
    <source>
        <dbReference type="EMBL" id="VEN49479.1"/>
    </source>
</evidence>
<dbReference type="AlphaFoldDB" id="A0A653CP79"/>
<reference evidence="2 3" key="1">
    <citation type="submission" date="2019-01" db="EMBL/GenBank/DDBJ databases">
        <authorList>
            <person name="Sayadi A."/>
        </authorList>
    </citation>
    <scope>NUCLEOTIDE SEQUENCE [LARGE SCALE GENOMIC DNA]</scope>
</reference>
<feature type="compositionally biased region" description="Basic and acidic residues" evidence="1">
    <location>
        <begin position="485"/>
        <end position="496"/>
    </location>
</feature>
<sequence>MLDTTQFPHINVRDLILCFEQKSVGDSNNYHRKRSKSIGVINENTTVRCDDLQTLKDVEEALAFTDSCMKNYFAYKKEKHVSFLEQLFNILTCAINIENETKKDREKKKHIISRTKKLLVFLHSKVPLPTPKKYEGANDISHNERSQDNDDVFITLKKGENLDVSVKELRSNFEVPNHANNKRQIIMSTPRVKTADNLHRAKEDSNNNDSLNSADESSIEKEHISVTKLKANFEPHQEIEPDIQSKKGEKETSPESPILIKSSSLNKREADSAYETDGSAYMVSVNKLKNLFEEKSERSSLLKVVDESPKYKINLEQNMPYTDENLAFHRLKRAHSGYYLDYVNMIKMANLCKSVDRVDFNQSDHSVNADISDDMENTRELDDMNESDKSGYMTADELDNVDEDGPYRRATVGEVNIEYKAATIEPVNKEEAVRTEDNGTDGRLQFKEIEIEELDDTEDSKVEDDLSQIEAQVIETDDNDEDVEDGKQEVNSRSVEDDIEIEELETEEPIYEADETEDEVHHGSAFIIGKFYS</sequence>
<evidence type="ECO:0000313" key="3">
    <source>
        <dbReference type="Proteomes" id="UP000410492"/>
    </source>
</evidence>
<organism evidence="2 3">
    <name type="scientific">Callosobruchus maculatus</name>
    <name type="common">Southern cowpea weevil</name>
    <name type="synonym">Pulse bruchid</name>
    <dbReference type="NCBI Taxonomy" id="64391"/>
    <lineage>
        <taxon>Eukaryota</taxon>
        <taxon>Metazoa</taxon>
        <taxon>Ecdysozoa</taxon>
        <taxon>Arthropoda</taxon>
        <taxon>Hexapoda</taxon>
        <taxon>Insecta</taxon>
        <taxon>Pterygota</taxon>
        <taxon>Neoptera</taxon>
        <taxon>Endopterygota</taxon>
        <taxon>Coleoptera</taxon>
        <taxon>Polyphaga</taxon>
        <taxon>Cucujiformia</taxon>
        <taxon>Chrysomeloidea</taxon>
        <taxon>Chrysomelidae</taxon>
        <taxon>Bruchinae</taxon>
        <taxon>Bruchini</taxon>
        <taxon>Callosobruchus</taxon>
    </lineage>
</organism>
<feature type="compositionally biased region" description="Low complexity" evidence="1">
    <location>
        <begin position="207"/>
        <end position="216"/>
    </location>
</feature>
<name>A0A653CP79_CALMS</name>
<feature type="compositionally biased region" description="Basic and acidic residues" evidence="1">
    <location>
        <begin position="218"/>
        <end position="253"/>
    </location>
</feature>
<keyword evidence="3" id="KW-1185">Reference proteome</keyword>
<evidence type="ECO:0000256" key="1">
    <source>
        <dbReference type="SAM" id="MobiDB-lite"/>
    </source>
</evidence>
<accession>A0A653CP79</accession>
<dbReference type="OrthoDB" id="6745799at2759"/>
<feature type="region of interest" description="Disordered" evidence="1">
    <location>
        <begin position="476"/>
        <end position="497"/>
    </location>
</feature>
<feature type="region of interest" description="Disordered" evidence="1">
    <location>
        <begin position="180"/>
        <end position="273"/>
    </location>
</feature>
<dbReference type="Proteomes" id="UP000410492">
    <property type="component" value="Unassembled WGS sequence"/>
</dbReference>
<gene>
    <name evidence="2" type="ORF">CALMAC_LOCUS10582</name>
</gene>
<protein>
    <submittedName>
        <fullName evidence="2">Uncharacterized protein</fullName>
    </submittedName>
</protein>